<dbReference type="Proteomes" id="UP000727993">
    <property type="component" value="Unassembled WGS sequence"/>
</dbReference>
<evidence type="ECO:0000313" key="3">
    <source>
        <dbReference type="Proteomes" id="UP000727993"/>
    </source>
</evidence>
<dbReference type="GO" id="GO:0006355">
    <property type="term" value="P:regulation of DNA-templated transcription"/>
    <property type="evidence" value="ECO:0007669"/>
    <property type="project" value="InterPro"/>
</dbReference>
<dbReference type="InterPro" id="IPR038296">
    <property type="entry name" value="ParD_sf"/>
</dbReference>
<organism evidence="2 3">
    <name type="scientific">Candidatus Neomicrothrix subdominans</name>
    <dbReference type="NCBI Taxonomy" id="2954438"/>
    <lineage>
        <taxon>Bacteria</taxon>
        <taxon>Bacillati</taxon>
        <taxon>Actinomycetota</taxon>
        <taxon>Acidimicrobiia</taxon>
        <taxon>Acidimicrobiales</taxon>
        <taxon>Microthrixaceae</taxon>
        <taxon>Candidatus Neomicrothrix</taxon>
    </lineage>
</organism>
<accession>A0A936NCK0</accession>
<evidence type="ECO:0000259" key="1">
    <source>
        <dbReference type="Pfam" id="PF22513"/>
    </source>
</evidence>
<proteinExistence type="predicted"/>
<dbReference type="Gene3D" id="6.10.180.10">
    <property type="entry name" value="Antitoxin ParD"/>
    <property type="match status" value="1"/>
</dbReference>
<evidence type="ECO:0000313" key="2">
    <source>
        <dbReference type="EMBL" id="MBK9297174.1"/>
    </source>
</evidence>
<feature type="domain" description="Antitoxin FitA-like ribbon-helix-helix" evidence="1">
    <location>
        <begin position="2"/>
        <end position="39"/>
    </location>
</feature>
<dbReference type="Pfam" id="PF22513">
    <property type="entry name" value="FitA-like_RHH"/>
    <property type="match status" value="1"/>
</dbReference>
<comment type="caution">
    <text evidence="2">The sequence shown here is derived from an EMBL/GenBank/DDBJ whole genome shotgun (WGS) entry which is preliminary data.</text>
</comment>
<sequence length="77" mass="8955">MPSLQIRHVPEDDHRRLKARAAMEGRSVSEHALMVLRRSLDRPTVDEFLTRLERRDRTGPNVEIDAAALVRELRDAR</sequence>
<dbReference type="EMBL" id="JADJZA010000006">
    <property type="protein sequence ID" value="MBK9297174.1"/>
    <property type="molecule type" value="Genomic_DNA"/>
</dbReference>
<dbReference type="SUPFAM" id="SSF47598">
    <property type="entry name" value="Ribbon-helix-helix"/>
    <property type="match status" value="1"/>
</dbReference>
<dbReference type="InterPro" id="IPR010985">
    <property type="entry name" value="Ribbon_hlx_hlx"/>
</dbReference>
<reference evidence="2 3" key="1">
    <citation type="submission" date="2020-10" db="EMBL/GenBank/DDBJ databases">
        <title>Connecting structure to function with the recovery of over 1000 high-quality activated sludge metagenome-assembled genomes encoding full-length rRNA genes using long-read sequencing.</title>
        <authorList>
            <person name="Singleton C.M."/>
            <person name="Petriglieri F."/>
            <person name="Kristensen J.M."/>
            <person name="Kirkegaard R.H."/>
            <person name="Michaelsen T.Y."/>
            <person name="Andersen M.H."/>
            <person name="Karst S.M."/>
            <person name="Dueholm M.S."/>
            <person name="Nielsen P.H."/>
            <person name="Albertsen M."/>
        </authorList>
    </citation>
    <scope>NUCLEOTIDE SEQUENCE [LARGE SCALE GENOMIC DNA]</scope>
    <source>
        <strain evidence="2">Lyne_18-Q3-R50-59_MAXAC.006</strain>
    </source>
</reference>
<protein>
    <recommendedName>
        <fullName evidence="1">Antitoxin FitA-like ribbon-helix-helix domain-containing protein</fullName>
    </recommendedName>
</protein>
<dbReference type="InterPro" id="IPR053853">
    <property type="entry name" value="FitA-like_RHH"/>
</dbReference>
<name>A0A936NCK0_9ACTN</name>
<gene>
    <name evidence="2" type="ORF">IPN02_10145</name>
</gene>
<dbReference type="AlphaFoldDB" id="A0A936NCK0"/>